<accession>A0A0K1Q3C5</accession>
<dbReference type="AlphaFoldDB" id="A0A0K1Q3C5"/>
<evidence type="ECO:0000256" key="3">
    <source>
        <dbReference type="SAM" id="MobiDB-lite"/>
    </source>
</evidence>
<dbReference type="InterPro" id="IPR037293">
    <property type="entry name" value="Gal_Oxidase_central_sf"/>
</dbReference>
<dbReference type="EMBL" id="CP012333">
    <property type="protein sequence ID" value="AKV00137.1"/>
    <property type="molecule type" value="Genomic_DNA"/>
</dbReference>
<proteinExistence type="predicted"/>
<dbReference type="Proteomes" id="UP000064967">
    <property type="component" value="Chromosome"/>
</dbReference>
<dbReference type="Pfam" id="PF01344">
    <property type="entry name" value="Kelch_1"/>
    <property type="match status" value="1"/>
</dbReference>
<sequence>MGVVSLLLVACSKSDGDTTRSSTTGKDEDRGIDAAPRPLAADPTSWRKTGDLTTARYGHTATLLSDGTVLVVGGENAKRAMMASVEIFDPQTETWRDGPSLPEPRSNHVAVALVGGKVLVVGGGKNAPIGQPLGEGVTASALLFDPASGAFSATGQMHHARSHFRAVRLPSGQVLVAGGGGDVQESPTDCAGSPYCGPFGKAQASAEIYDPASGEWSEVASMATARYSFSMTALSSGRALVVGGVNAQAEGFASTELYDPETNTWSNGPPLDSPREHHSATLLGTGRVLVAGGKNPNVTPLASVVLFDPATPSWTDTRKLASPRTVPGLVALESGHALVAGGFDQLAQVAGKPAYVDEALIYDDTTKGWSTIAPLGTGRLYHSLTLLADGRVLVVGGLSAEGELATCEVSEATATP</sequence>
<dbReference type="Gene3D" id="2.130.10.80">
    <property type="entry name" value="Galactose oxidase/kelch, beta-propeller"/>
    <property type="match status" value="5"/>
</dbReference>
<evidence type="ECO:0000256" key="2">
    <source>
        <dbReference type="ARBA" id="ARBA00022737"/>
    </source>
</evidence>
<feature type="region of interest" description="Disordered" evidence="3">
    <location>
        <begin position="14"/>
        <end position="50"/>
    </location>
</feature>
<gene>
    <name evidence="4" type="ORF">AKJ09_06800</name>
</gene>
<dbReference type="InterPro" id="IPR011043">
    <property type="entry name" value="Gal_Oxase/kelch_b-propeller"/>
</dbReference>
<evidence type="ECO:0000256" key="1">
    <source>
        <dbReference type="ARBA" id="ARBA00022441"/>
    </source>
</evidence>
<dbReference type="PANTHER" id="PTHR46344:SF27">
    <property type="entry name" value="KELCH REPEAT SUPERFAMILY PROTEIN"/>
    <property type="match status" value="1"/>
</dbReference>
<evidence type="ECO:0000313" key="4">
    <source>
        <dbReference type="EMBL" id="AKV00137.1"/>
    </source>
</evidence>
<dbReference type="SMART" id="SM00612">
    <property type="entry name" value="Kelch"/>
    <property type="match status" value="6"/>
</dbReference>
<name>A0A0K1Q3C5_9BACT</name>
<dbReference type="STRING" id="1391654.AKJ09_06800"/>
<organism evidence="4 5">
    <name type="scientific">Labilithrix luteola</name>
    <dbReference type="NCBI Taxonomy" id="1391654"/>
    <lineage>
        <taxon>Bacteria</taxon>
        <taxon>Pseudomonadati</taxon>
        <taxon>Myxococcota</taxon>
        <taxon>Polyangia</taxon>
        <taxon>Polyangiales</taxon>
        <taxon>Labilitrichaceae</taxon>
        <taxon>Labilithrix</taxon>
    </lineage>
</organism>
<dbReference type="SUPFAM" id="SSF50965">
    <property type="entry name" value="Galactose oxidase, central domain"/>
    <property type="match status" value="1"/>
</dbReference>
<keyword evidence="5" id="KW-1185">Reference proteome</keyword>
<keyword evidence="1" id="KW-0880">Kelch repeat</keyword>
<reference evidence="4 5" key="1">
    <citation type="submission" date="2015-08" db="EMBL/GenBank/DDBJ databases">
        <authorList>
            <person name="Babu N.S."/>
            <person name="Beckwith C.J."/>
            <person name="Beseler K.G."/>
            <person name="Brison A."/>
            <person name="Carone J.V."/>
            <person name="Caskin T.P."/>
            <person name="Diamond M."/>
            <person name="Durham M.E."/>
            <person name="Foxe J.M."/>
            <person name="Go M."/>
            <person name="Henderson B.A."/>
            <person name="Jones I.B."/>
            <person name="McGettigan J.A."/>
            <person name="Micheletti S.J."/>
            <person name="Nasrallah M.E."/>
            <person name="Ortiz D."/>
            <person name="Piller C.R."/>
            <person name="Privatt S.R."/>
            <person name="Schneider S.L."/>
            <person name="Sharp S."/>
            <person name="Smith T.C."/>
            <person name="Stanton J.D."/>
            <person name="Ullery H.E."/>
            <person name="Wilson R.J."/>
            <person name="Serrano M.G."/>
            <person name="Buck G."/>
            <person name="Lee V."/>
            <person name="Wang Y."/>
            <person name="Carvalho R."/>
            <person name="Voegtly L."/>
            <person name="Shi R."/>
            <person name="Duckworth R."/>
            <person name="Johnson A."/>
            <person name="Loviza R."/>
            <person name="Walstead R."/>
            <person name="Shah Z."/>
            <person name="Kiflezghi M."/>
            <person name="Wade K."/>
            <person name="Ball S.L."/>
            <person name="Bradley K.W."/>
            <person name="Asai D.J."/>
            <person name="Bowman C.A."/>
            <person name="Russell D.A."/>
            <person name="Pope W.H."/>
            <person name="Jacobs-Sera D."/>
            <person name="Hendrix R.W."/>
            <person name="Hatfull G.F."/>
        </authorList>
    </citation>
    <scope>NUCLEOTIDE SEQUENCE [LARGE SCALE GENOMIC DNA]</scope>
    <source>
        <strain evidence="4 5">DSM 27648</strain>
    </source>
</reference>
<dbReference type="Pfam" id="PF24681">
    <property type="entry name" value="Kelch_KLHDC2_KLHL20_DRC7"/>
    <property type="match status" value="1"/>
</dbReference>
<keyword evidence="2" id="KW-0677">Repeat</keyword>
<evidence type="ECO:0000313" key="5">
    <source>
        <dbReference type="Proteomes" id="UP000064967"/>
    </source>
</evidence>
<dbReference type="InterPro" id="IPR006652">
    <property type="entry name" value="Kelch_1"/>
</dbReference>
<dbReference type="KEGG" id="llu:AKJ09_06800"/>
<dbReference type="PANTHER" id="PTHR46344">
    <property type="entry name" value="OS02G0202900 PROTEIN"/>
    <property type="match status" value="1"/>
</dbReference>
<protein>
    <submittedName>
        <fullName evidence="4">Kelch domain protein</fullName>
    </submittedName>
</protein>